<organism evidence="1 2">
    <name type="scientific">Deinococcus hopiensis KR-140</name>
    <dbReference type="NCBI Taxonomy" id="695939"/>
    <lineage>
        <taxon>Bacteria</taxon>
        <taxon>Thermotogati</taxon>
        <taxon>Deinococcota</taxon>
        <taxon>Deinococci</taxon>
        <taxon>Deinococcales</taxon>
        <taxon>Deinococcaceae</taxon>
        <taxon>Deinococcus</taxon>
    </lineage>
</organism>
<dbReference type="SUPFAM" id="SSF48452">
    <property type="entry name" value="TPR-like"/>
    <property type="match status" value="1"/>
</dbReference>
<dbReference type="Gene3D" id="1.25.40.10">
    <property type="entry name" value="Tetratricopeptide repeat domain"/>
    <property type="match status" value="1"/>
</dbReference>
<gene>
    <name evidence="1" type="ORF">SAMN00790413_03947</name>
</gene>
<dbReference type="Proteomes" id="UP000192582">
    <property type="component" value="Unassembled WGS sequence"/>
</dbReference>
<dbReference type="InterPro" id="IPR011990">
    <property type="entry name" value="TPR-like_helical_dom_sf"/>
</dbReference>
<evidence type="ECO:0008006" key="3">
    <source>
        <dbReference type="Google" id="ProtNLM"/>
    </source>
</evidence>
<dbReference type="STRING" id="695939.SAMN00790413_03947"/>
<accession>A0A1W1U9T3</accession>
<proteinExistence type="predicted"/>
<keyword evidence="2" id="KW-1185">Reference proteome</keyword>
<protein>
    <recommendedName>
        <fullName evidence="3">Tetratricopeptide repeat-containing protein</fullName>
    </recommendedName>
</protein>
<dbReference type="AlphaFoldDB" id="A0A1W1U9T3"/>
<evidence type="ECO:0000313" key="2">
    <source>
        <dbReference type="Proteomes" id="UP000192582"/>
    </source>
</evidence>
<evidence type="ECO:0000313" key="1">
    <source>
        <dbReference type="EMBL" id="SMB77827.1"/>
    </source>
</evidence>
<sequence length="574" mass="63714">MLESLNTICAEELSSPQRWAQWRVSERSRQVSFLDSARKVLPFGTEMAHLRGATLLEYAGHWDEALENLKVCLLSQNVAIRSYALALMVFNEAKARRTAGPHDASLVDPAVDTLLEVLSALRSGRDSSDFSLEAEVFVLYNLCSLYTMSRHYRKAMQVAGEAIYISLPLKTTNLTSAARMSYALAALNIGQTHEALQEYQRVMNIPTANGRQKLLAALNCCTLHAAHGEDVSAARLMDRVREQHGDGEEVRITWQYLRAVDGLLPPDEQVYSCSEGDTERLTRALQLLVQSTDPRNKGLLADTLAELKNWQPRSQFSDAVAQWIQSSALLKQGKPFLAAQRLELAQPLYPLAQVLTLATKIEIALHPEGVETEPLADLARQVQRVLRTAASPEARNGLAEKLALWQPLAAAFVAMSPYSTSELVDAAMPAIFVDGKPIQVHGVPVPSRLPFVQLSLEAFGIEATVHRDQSVERERMNSALTVPWGQGQRRLPVVPPALLIFHYVRLAETEGPLWRMAGRELANSHGLIPVTMGANLRMERLRLSELLAQLLDEQITTVQFRQQLSMLKQGVKTA</sequence>
<dbReference type="EMBL" id="FWWU01000001">
    <property type="protein sequence ID" value="SMB77827.1"/>
    <property type="molecule type" value="Genomic_DNA"/>
</dbReference>
<reference evidence="1 2" key="1">
    <citation type="submission" date="2017-04" db="EMBL/GenBank/DDBJ databases">
        <authorList>
            <person name="Afonso C.L."/>
            <person name="Miller P.J."/>
            <person name="Scott M.A."/>
            <person name="Spackman E."/>
            <person name="Goraichik I."/>
            <person name="Dimitrov K.M."/>
            <person name="Suarez D.L."/>
            <person name="Swayne D.E."/>
        </authorList>
    </citation>
    <scope>NUCLEOTIDE SEQUENCE [LARGE SCALE GENOMIC DNA]</scope>
    <source>
        <strain evidence="1 2">KR-140</strain>
    </source>
</reference>
<name>A0A1W1U9T3_9DEIO</name>